<dbReference type="PROSITE" id="PS50893">
    <property type="entry name" value="ABC_TRANSPORTER_2"/>
    <property type="match status" value="2"/>
</dbReference>
<evidence type="ECO:0000313" key="13">
    <source>
        <dbReference type="EMBL" id="UGS34818.1"/>
    </source>
</evidence>
<dbReference type="Pfam" id="PF00005">
    <property type="entry name" value="ABC_tran"/>
    <property type="match status" value="2"/>
</dbReference>
<keyword evidence="8 11" id="KW-1133">Transmembrane helix</keyword>
<dbReference type="GO" id="GO:0016887">
    <property type="term" value="F:ATP hydrolysis activity"/>
    <property type="evidence" value="ECO:0007669"/>
    <property type="project" value="InterPro"/>
</dbReference>
<dbReference type="GO" id="GO:0005524">
    <property type="term" value="F:ATP binding"/>
    <property type="evidence" value="ECO:0007669"/>
    <property type="project" value="UniProtKB-KW"/>
</dbReference>
<feature type="transmembrane region" description="Helical" evidence="11">
    <location>
        <begin position="676"/>
        <end position="697"/>
    </location>
</feature>
<keyword evidence="6" id="KW-0547">Nucleotide-binding</keyword>
<dbReference type="SUPFAM" id="SSF52540">
    <property type="entry name" value="P-loop containing nucleoside triphosphate hydrolases"/>
    <property type="match status" value="2"/>
</dbReference>
<evidence type="ECO:0000256" key="11">
    <source>
        <dbReference type="SAM" id="Phobius"/>
    </source>
</evidence>
<feature type="transmembrane region" description="Helical" evidence="11">
    <location>
        <begin position="808"/>
        <end position="826"/>
    </location>
</feature>
<feature type="transmembrane region" description="Helical" evidence="11">
    <location>
        <begin position="782"/>
        <end position="802"/>
    </location>
</feature>
<keyword evidence="5" id="KW-0677">Repeat</keyword>
<feature type="region of interest" description="Disordered" evidence="10">
    <location>
        <begin position="848"/>
        <end position="870"/>
    </location>
</feature>
<dbReference type="KEGG" id="sbae:DSM104329_01200"/>
<evidence type="ECO:0000256" key="8">
    <source>
        <dbReference type="ARBA" id="ARBA00022989"/>
    </source>
</evidence>
<dbReference type="CDD" id="cd06579">
    <property type="entry name" value="TM_PBP1_transp_AraH_like"/>
    <property type="match status" value="1"/>
</dbReference>
<name>A0A9E6XUT5_9ACTN</name>
<dbReference type="InterPro" id="IPR001851">
    <property type="entry name" value="ABC_transp_permease"/>
</dbReference>
<feature type="compositionally biased region" description="Polar residues" evidence="10">
    <location>
        <begin position="857"/>
        <end position="870"/>
    </location>
</feature>
<dbReference type="InterPro" id="IPR027417">
    <property type="entry name" value="P-loop_NTPase"/>
</dbReference>
<keyword evidence="7 13" id="KW-0067">ATP-binding</keyword>
<dbReference type="Proteomes" id="UP001162834">
    <property type="component" value="Chromosome"/>
</dbReference>
<dbReference type="EMBL" id="CP087164">
    <property type="protein sequence ID" value="UGS34818.1"/>
    <property type="molecule type" value="Genomic_DNA"/>
</dbReference>
<evidence type="ECO:0000256" key="3">
    <source>
        <dbReference type="ARBA" id="ARBA00022475"/>
    </source>
</evidence>
<comment type="subcellular location">
    <subcellularLocation>
        <location evidence="1">Cell membrane</location>
        <topology evidence="1">Multi-pass membrane protein</topology>
    </subcellularLocation>
</comment>
<dbReference type="InterPro" id="IPR003439">
    <property type="entry name" value="ABC_transporter-like_ATP-bd"/>
</dbReference>
<evidence type="ECO:0000256" key="1">
    <source>
        <dbReference type="ARBA" id="ARBA00004651"/>
    </source>
</evidence>
<feature type="transmembrane region" description="Helical" evidence="11">
    <location>
        <begin position="608"/>
        <end position="629"/>
    </location>
</feature>
<gene>
    <name evidence="13" type="primary">btuD_2</name>
    <name evidence="13" type="ORF">DSM104329_01200</name>
</gene>
<feature type="transmembrane region" description="Helical" evidence="11">
    <location>
        <begin position="757"/>
        <end position="775"/>
    </location>
</feature>
<dbReference type="CDD" id="cd03215">
    <property type="entry name" value="ABC_Carb_Monos_II"/>
    <property type="match status" value="1"/>
</dbReference>
<dbReference type="PROSITE" id="PS00211">
    <property type="entry name" value="ABC_TRANSPORTER_1"/>
    <property type="match status" value="1"/>
</dbReference>
<dbReference type="AlphaFoldDB" id="A0A9E6XUT5"/>
<dbReference type="InterPro" id="IPR050107">
    <property type="entry name" value="ABC_carbohydrate_import_ATPase"/>
</dbReference>
<keyword evidence="9 11" id="KW-0472">Membrane</keyword>
<evidence type="ECO:0000256" key="5">
    <source>
        <dbReference type="ARBA" id="ARBA00022737"/>
    </source>
</evidence>
<evidence type="ECO:0000256" key="4">
    <source>
        <dbReference type="ARBA" id="ARBA00022692"/>
    </source>
</evidence>
<proteinExistence type="predicted"/>
<sequence length="870" mass="91205">MSVHNENALELQSVSRSFPGVRALTDASLVCRAGEVHALVGENGAGKSTLIKVACGALRADSGSVFIDGQELQTPTPLAARKLGLLTAYQDTSLVPSLTVAENLWLSHHGVKPLGLRTKLRQVGKLLEPYDLSFGPDTRVAELSPGSKQLLEVVRAMMHRPKVLLLDEPTAALDAANIAKLEKLVASALEHGTAILYITHRLDEVQRLADQLTVIRDGRIQGTYGREAWEVDDIVAMMVGVRTDLAFPPKPPRTGTEPVLLDAHGFGGAGFGPVDVTVRTGEIVGIAGAEGNGQHELVRTLVGLRSGHGDVHIEGRQIHARTPAGARRHGIVFQSGDRAAESVFRELSVMDNATLAARSELGPIGTIMRSRQRKLFDPVSADLGIVAASPDQPAAQLSGGNQQKAVVARSLIDPAKVLVIDEPTQGVDARARLDIYRAVRRQADDGMGIVVNSSDAAELEGLCDRVYVMSRGRVVRELAGDDVRESTIVESFVNVGGRRTEAESVEAREGLSARTRSLQALLGSTWTPLVVIALLMLGIGIYAASYTSVFLSSSNLSSLLVIALPLIVVALGQQAALISGGFDISIGASMSLGVVLASFWVTSTSLGGSIPGILLCLLVGVGIGLLNAFIIRGLGVSPIIATIGTLGVISGVGILLRPEPGGLIGEGISNALNADIGFIPWSFLGLIVVAVLCEVWLRSTSLGLSVRATGLSEEAARRTGIRVEYIKVGAYVICAVVAIAAGLFLGVQVAVGQNNIAVSYALPAFTACFLGGAALTGGRGSFVGAFLGALFLTLLVNVTPLVGLDVAWAQTITGVLTILAVIAYSLTGDSRRMSIRWRGRAAIVPTDEIAQPRTGDPGTTESVANTAERP</sequence>
<dbReference type="RefSeq" id="WP_259314484.1">
    <property type="nucleotide sequence ID" value="NZ_CP087164.1"/>
</dbReference>
<evidence type="ECO:0000259" key="12">
    <source>
        <dbReference type="PROSITE" id="PS50893"/>
    </source>
</evidence>
<dbReference type="SMART" id="SM00382">
    <property type="entry name" value="AAA"/>
    <property type="match status" value="2"/>
</dbReference>
<evidence type="ECO:0000256" key="9">
    <source>
        <dbReference type="ARBA" id="ARBA00023136"/>
    </source>
</evidence>
<keyword evidence="14" id="KW-1185">Reference proteome</keyword>
<feature type="domain" description="ABC transporter" evidence="12">
    <location>
        <begin position="9"/>
        <end position="242"/>
    </location>
</feature>
<reference evidence="13" key="1">
    <citation type="journal article" date="2022" name="Int. J. Syst. Evol. Microbiol.">
        <title>Pseudomonas aegrilactucae sp. nov. and Pseudomonas morbosilactucae sp. nov., pathogens causing bacterial rot of lettuce in Japan.</title>
        <authorList>
            <person name="Sawada H."/>
            <person name="Fujikawa T."/>
            <person name="Satou M."/>
        </authorList>
    </citation>
    <scope>NUCLEOTIDE SEQUENCE</scope>
    <source>
        <strain evidence="13">0166_1</strain>
    </source>
</reference>
<evidence type="ECO:0000256" key="6">
    <source>
        <dbReference type="ARBA" id="ARBA00022741"/>
    </source>
</evidence>
<keyword evidence="3" id="KW-1003">Cell membrane</keyword>
<evidence type="ECO:0000256" key="7">
    <source>
        <dbReference type="ARBA" id="ARBA00022840"/>
    </source>
</evidence>
<feature type="transmembrane region" description="Helical" evidence="11">
    <location>
        <begin position="728"/>
        <end position="751"/>
    </location>
</feature>
<accession>A0A9E6XUT5</accession>
<keyword evidence="4 11" id="KW-0812">Transmembrane</keyword>
<dbReference type="PANTHER" id="PTHR43790">
    <property type="entry name" value="CARBOHYDRATE TRANSPORT ATP-BINDING PROTEIN MG119-RELATED"/>
    <property type="match status" value="1"/>
</dbReference>
<dbReference type="InterPro" id="IPR003593">
    <property type="entry name" value="AAA+_ATPase"/>
</dbReference>
<dbReference type="PANTHER" id="PTHR43790:SF9">
    <property type="entry name" value="GALACTOFURANOSE TRANSPORTER ATP-BINDING PROTEIN YTFR"/>
    <property type="match status" value="1"/>
</dbReference>
<dbReference type="Gene3D" id="3.40.50.300">
    <property type="entry name" value="P-loop containing nucleotide triphosphate hydrolases"/>
    <property type="match status" value="2"/>
</dbReference>
<protein>
    <submittedName>
        <fullName evidence="13">Vitamin B12 import ATP-binding protein BtuD</fullName>
    </submittedName>
</protein>
<dbReference type="GO" id="GO:0022857">
    <property type="term" value="F:transmembrane transporter activity"/>
    <property type="evidence" value="ECO:0007669"/>
    <property type="project" value="InterPro"/>
</dbReference>
<dbReference type="Pfam" id="PF02653">
    <property type="entry name" value="BPD_transp_2"/>
    <property type="match status" value="1"/>
</dbReference>
<dbReference type="InterPro" id="IPR017871">
    <property type="entry name" value="ABC_transporter-like_CS"/>
</dbReference>
<organism evidence="13 14">
    <name type="scientific">Capillimicrobium parvum</name>
    <dbReference type="NCBI Taxonomy" id="2884022"/>
    <lineage>
        <taxon>Bacteria</taxon>
        <taxon>Bacillati</taxon>
        <taxon>Actinomycetota</taxon>
        <taxon>Thermoleophilia</taxon>
        <taxon>Solirubrobacterales</taxon>
        <taxon>Capillimicrobiaceae</taxon>
        <taxon>Capillimicrobium</taxon>
    </lineage>
</organism>
<evidence type="ECO:0000256" key="2">
    <source>
        <dbReference type="ARBA" id="ARBA00022448"/>
    </source>
</evidence>
<feature type="transmembrane region" description="Helical" evidence="11">
    <location>
        <begin position="636"/>
        <end position="656"/>
    </location>
</feature>
<evidence type="ECO:0000313" key="14">
    <source>
        <dbReference type="Proteomes" id="UP001162834"/>
    </source>
</evidence>
<evidence type="ECO:0000256" key="10">
    <source>
        <dbReference type="SAM" id="MobiDB-lite"/>
    </source>
</evidence>
<dbReference type="CDD" id="cd03216">
    <property type="entry name" value="ABC_Carb_Monos_I"/>
    <property type="match status" value="1"/>
</dbReference>
<dbReference type="GO" id="GO:0005886">
    <property type="term" value="C:plasma membrane"/>
    <property type="evidence" value="ECO:0007669"/>
    <property type="project" value="UniProtKB-SubCell"/>
</dbReference>
<feature type="domain" description="ABC transporter" evidence="12">
    <location>
        <begin position="254"/>
        <end position="496"/>
    </location>
</feature>
<feature type="transmembrane region" description="Helical" evidence="11">
    <location>
        <begin position="520"/>
        <end position="543"/>
    </location>
</feature>
<keyword evidence="2" id="KW-0813">Transport</keyword>
<feature type="transmembrane region" description="Helical" evidence="11">
    <location>
        <begin position="549"/>
        <end position="572"/>
    </location>
</feature>